<gene>
    <name evidence="1" type="ORF">EMO92_04965</name>
</gene>
<sequence length="36" mass="4183">MPIVSMFFGIVVRMYADDHNPPHMHVEFQGRSHVIS</sequence>
<name>A0A5J5E845_9BIFI</name>
<dbReference type="Proteomes" id="UP000326251">
    <property type="component" value="Unassembled WGS sequence"/>
</dbReference>
<evidence type="ECO:0000313" key="1">
    <source>
        <dbReference type="EMBL" id="KAA8825593.1"/>
    </source>
</evidence>
<dbReference type="AlphaFoldDB" id="A0A5J5E845"/>
<evidence type="ECO:0000313" key="2">
    <source>
        <dbReference type="Proteomes" id="UP000326251"/>
    </source>
</evidence>
<proteinExistence type="predicted"/>
<reference evidence="1 2" key="1">
    <citation type="journal article" date="2019" name="Syst. Appl. Microbiol.">
        <title>Characterization of Bifidobacterium species in feaces of the Egyptian fruit bat: Description of B. vespertilionis sp. nov. and B. rousetti sp. nov.</title>
        <authorList>
            <person name="Modesto M."/>
            <person name="Satti M."/>
            <person name="Watanabe K."/>
            <person name="Puglisi E."/>
            <person name="Morelli L."/>
            <person name="Huang C.-H."/>
            <person name="Liou J.-S."/>
            <person name="Miyashita M."/>
            <person name="Tamura T."/>
            <person name="Saito S."/>
            <person name="Mori K."/>
            <person name="Huang L."/>
            <person name="Sciavilla P."/>
            <person name="Sandri C."/>
            <person name="Spiezio C."/>
            <person name="Vitali F."/>
            <person name="Cavalieri D."/>
            <person name="Perpetuini G."/>
            <person name="Tofalo R."/>
            <person name="Bonetti A."/>
            <person name="Arita M."/>
            <person name="Mattarelli P."/>
        </authorList>
    </citation>
    <scope>NUCLEOTIDE SEQUENCE [LARGE SCALE GENOMIC DNA]</scope>
    <source>
        <strain evidence="1 2">RST19</strain>
    </source>
</reference>
<accession>A0A5J5E845</accession>
<dbReference type="EMBL" id="RZUG01000006">
    <property type="protein sequence ID" value="KAA8825593.1"/>
    <property type="molecule type" value="Genomic_DNA"/>
</dbReference>
<protein>
    <submittedName>
        <fullName evidence="1">DUF4160 domain-containing protein</fullName>
    </submittedName>
</protein>
<comment type="caution">
    <text evidence="1">The sequence shown here is derived from an EMBL/GenBank/DDBJ whole genome shotgun (WGS) entry which is preliminary data.</text>
</comment>
<dbReference type="InterPro" id="IPR025427">
    <property type="entry name" value="DUF4160"/>
</dbReference>
<organism evidence="1 2">
    <name type="scientific">Bifidobacterium reuteri</name>
    <dbReference type="NCBI Taxonomy" id="983706"/>
    <lineage>
        <taxon>Bacteria</taxon>
        <taxon>Bacillati</taxon>
        <taxon>Actinomycetota</taxon>
        <taxon>Actinomycetes</taxon>
        <taxon>Bifidobacteriales</taxon>
        <taxon>Bifidobacteriaceae</taxon>
        <taxon>Bifidobacterium</taxon>
    </lineage>
</organism>
<dbReference type="Pfam" id="PF13711">
    <property type="entry name" value="DUF4160"/>
    <property type="match status" value="1"/>
</dbReference>